<dbReference type="SUPFAM" id="SSF103473">
    <property type="entry name" value="MFS general substrate transporter"/>
    <property type="match status" value="1"/>
</dbReference>
<feature type="transmembrane region" description="Helical" evidence="6">
    <location>
        <begin position="111"/>
        <end position="136"/>
    </location>
</feature>
<feature type="transmembrane region" description="Helical" evidence="6">
    <location>
        <begin position="89"/>
        <end position="105"/>
    </location>
</feature>
<dbReference type="VEuPathDB" id="VectorBase:LDEU006976"/>
<feature type="transmembrane region" description="Helical" evidence="6">
    <location>
        <begin position="399"/>
        <end position="422"/>
    </location>
</feature>
<evidence type="ECO:0000313" key="8">
    <source>
        <dbReference type="EMBL" id="RWS25065.1"/>
    </source>
</evidence>
<dbReference type="OrthoDB" id="3639251at2759"/>
<dbReference type="GO" id="GO:0061513">
    <property type="term" value="F:glucose 6-phosphate:phosphate antiporter activity"/>
    <property type="evidence" value="ECO:0007669"/>
    <property type="project" value="TreeGrafter"/>
</dbReference>
<dbReference type="InterPro" id="IPR011701">
    <property type="entry name" value="MFS"/>
</dbReference>
<feature type="transmembrane region" description="Helical" evidence="6">
    <location>
        <begin position="178"/>
        <end position="199"/>
    </location>
</feature>
<feature type="transmembrane region" description="Helical" evidence="6">
    <location>
        <begin position="373"/>
        <end position="393"/>
    </location>
</feature>
<dbReference type="InterPro" id="IPR000849">
    <property type="entry name" value="Sugar_P_transporter"/>
</dbReference>
<evidence type="ECO:0000256" key="4">
    <source>
        <dbReference type="ARBA" id="ARBA00022989"/>
    </source>
</evidence>
<dbReference type="PANTHER" id="PTHR43826:SF3">
    <property type="entry name" value="GLUCOSE-6-PHOSPHATE EXCHANGER SLC37A4"/>
    <property type="match status" value="1"/>
</dbReference>
<organism evidence="8 9">
    <name type="scientific">Leptotrombidium deliense</name>
    <dbReference type="NCBI Taxonomy" id="299467"/>
    <lineage>
        <taxon>Eukaryota</taxon>
        <taxon>Metazoa</taxon>
        <taxon>Ecdysozoa</taxon>
        <taxon>Arthropoda</taxon>
        <taxon>Chelicerata</taxon>
        <taxon>Arachnida</taxon>
        <taxon>Acari</taxon>
        <taxon>Acariformes</taxon>
        <taxon>Trombidiformes</taxon>
        <taxon>Prostigmata</taxon>
        <taxon>Anystina</taxon>
        <taxon>Parasitengona</taxon>
        <taxon>Trombiculoidea</taxon>
        <taxon>Trombiculidae</taxon>
        <taxon>Leptotrombidium</taxon>
    </lineage>
</organism>
<feature type="transmembrane region" description="Helical" evidence="6">
    <location>
        <begin position="20"/>
        <end position="39"/>
    </location>
</feature>
<feature type="transmembrane region" description="Helical" evidence="6">
    <location>
        <begin position="59"/>
        <end position="77"/>
    </location>
</feature>
<comment type="caution">
    <text evidence="8">The sequence shown here is derived from an EMBL/GenBank/DDBJ whole genome shotgun (WGS) entry which is preliminary data.</text>
</comment>
<dbReference type="PIRSF" id="PIRSF002808">
    <property type="entry name" value="Hexose_phosphate_transp"/>
    <property type="match status" value="1"/>
</dbReference>
<dbReference type="InterPro" id="IPR051337">
    <property type="entry name" value="OPA_Antiporter"/>
</dbReference>
<feature type="transmembrane region" description="Helical" evidence="6">
    <location>
        <begin position="310"/>
        <end position="327"/>
    </location>
</feature>
<comment type="similarity">
    <text evidence="2">Belongs to the major facilitator superfamily. Organophosphate:Pi antiporter (OPA) (TC 2.A.1.4) family.</text>
</comment>
<dbReference type="GO" id="GO:0005789">
    <property type="term" value="C:endoplasmic reticulum membrane"/>
    <property type="evidence" value="ECO:0007669"/>
    <property type="project" value="TreeGrafter"/>
</dbReference>
<keyword evidence="4 6" id="KW-1133">Transmembrane helix</keyword>
<feature type="non-terminal residue" evidence="8">
    <location>
        <position position="1"/>
    </location>
</feature>
<dbReference type="STRING" id="299467.A0A443SCC1"/>
<evidence type="ECO:0000259" key="7">
    <source>
        <dbReference type="PROSITE" id="PS50850"/>
    </source>
</evidence>
<keyword evidence="5 6" id="KW-0472">Membrane</keyword>
<accession>A0A443SCC1</accession>
<evidence type="ECO:0000256" key="2">
    <source>
        <dbReference type="ARBA" id="ARBA00009598"/>
    </source>
</evidence>
<evidence type="ECO:0000256" key="5">
    <source>
        <dbReference type="ARBA" id="ARBA00023136"/>
    </source>
</evidence>
<dbReference type="EMBL" id="NCKV01004088">
    <property type="protein sequence ID" value="RWS25065.1"/>
    <property type="molecule type" value="Genomic_DNA"/>
</dbReference>
<dbReference type="Proteomes" id="UP000288716">
    <property type="component" value="Unassembled WGS sequence"/>
</dbReference>
<feature type="transmembrane region" description="Helical" evidence="6">
    <location>
        <begin position="339"/>
        <end position="361"/>
    </location>
</feature>
<dbReference type="GO" id="GO:0035435">
    <property type="term" value="P:phosphate ion transmembrane transport"/>
    <property type="evidence" value="ECO:0007669"/>
    <property type="project" value="TreeGrafter"/>
</dbReference>
<feature type="transmembrane region" description="Helical" evidence="6">
    <location>
        <begin position="148"/>
        <end position="172"/>
    </location>
</feature>
<dbReference type="PROSITE" id="PS50850">
    <property type="entry name" value="MFS"/>
    <property type="match status" value="1"/>
</dbReference>
<dbReference type="AlphaFoldDB" id="A0A443SCC1"/>
<evidence type="ECO:0000256" key="3">
    <source>
        <dbReference type="ARBA" id="ARBA00022692"/>
    </source>
</evidence>
<reference evidence="8 9" key="1">
    <citation type="journal article" date="2018" name="Gigascience">
        <title>Genomes of trombidid mites reveal novel predicted allergens and laterally-transferred genes associated with secondary metabolism.</title>
        <authorList>
            <person name="Dong X."/>
            <person name="Chaisiri K."/>
            <person name="Xia D."/>
            <person name="Armstrong S.D."/>
            <person name="Fang Y."/>
            <person name="Donnelly M.J."/>
            <person name="Kadowaki T."/>
            <person name="McGarry J.W."/>
            <person name="Darby A.C."/>
            <person name="Makepeace B.L."/>
        </authorList>
    </citation>
    <scope>NUCLEOTIDE SEQUENCE [LARGE SCALE GENOMIC DNA]</scope>
    <source>
        <strain evidence="8">UoL-UT</strain>
    </source>
</reference>
<feature type="domain" description="Major facilitator superfamily (MFS) profile" evidence="7">
    <location>
        <begin position="25"/>
        <end position="428"/>
    </location>
</feature>
<feature type="transmembrane region" description="Helical" evidence="6">
    <location>
        <begin position="274"/>
        <end position="298"/>
    </location>
</feature>
<dbReference type="Pfam" id="PF07690">
    <property type="entry name" value="MFS_1"/>
    <property type="match status" value="1"/>
</dbReference>
<dbReference type="InterPro" id="IPR020846">
    <property type="entry name" value="MFS_dom"/>
</dbReference>
<dbReference type="PANTHER" id="PTHR43826">
    <property type="entry name" value="GLUCOSE-6-PHOSPHATE EXCHANGER SLC37A4"/>
    <property type="match status" value="1"/>
</dbReference>
<dbReference type="Gene3D" id="1.20.1250.20">
    <property type="entry name" value="MFS general substrate transporter like domains"/>
    <property type="match status" value="2"/>
</dbReference>
<keyword evidence="3 6" id="KW-0812">Transmembrane</keyword>
<evidence type="ECO:0000256" key="1">
    <source>
        <dbReference type="ARBA" id="ARBA00004127"/>
    </source>
</evidence>
<gene>
    <name evidence="8" type="ORF">B4U80_03623</name>
</gene>
<dbReference type="InterPro" id="IPR036259">
    <property type="entry name" value="MFS_trans_sf"/>
</dbReference>
<keyword evidence="9" id="KW-1185">Reference proteome</keyword>
<protein>
    <submittedName>
        <fullName evidence="8">Glucose-6-phosphate translocase-like protein</fullName>
    </submittedName>
</protein>
<evidence type="ECO:0000313" key="9">
    <source>
        <dbReference type="Proteomes" id="UP000288716"/>
    </source>
</evidence>
<proteinExistence type="inferred from homology"/>
<comment type="subcellular location">
    <subcellularLocation>
        <location evidence="1">Endomembrane system</location>
        <topology evidence="1">Multi-pass membrane protein</topology>
    </subcellularLocation>
</comment>
<sequence>IFMAERREMKKEQKLQLLRYHQVTIFTSLFIGYACYAYNRKSVSFAMPKLMEQGLGKNEAGLIASSQNLAYAISKFLGGVLSDRLSSKLLFSFGLFMSGVVTLLFSTSDSIVLFTALWFLNGFAQGAGWPACAKLLRKWYSPTQFGTYWSVLSASANISGGVSPFVASYIILNYGWRISVAVAGVVSVILSAISLLTIINSPPEVGLESFTAAEEASNEKEKSKYSTKDIFKNPFLWLVSFCYLSVFCSKTSAVDWGQVYLIEDRHRNQYVGSAFTSSVETGGFVGGILAGFLTDIAMRQKRKGKGNPRMPVALLFMIGVTVCFHLFHSYTNEHSSQLFITTIGFILGACLYGPIAIFGVAGSESVPISLSGTAHAMVALAANIGAIISGLPFSFIAKYYSWSAVFLVLEALSLLTVILMFFTRNMNSNMIKVKTA</sequence>
<name>A0A443SCC1_9ACAR</name>
<feature type="transmembrane region" description="Helical" evidence="6">
    <location>
        <begin position="235"/>
        <end position="254"/>
    </location>
</feature>
<evidence type="ECO:0000256" key="6">
    <source>
        <dbReference type="SAM" id="Phobius"/>
    </source>
</evidence>